<dbReference type="InterPro" id="IPR012658">
    <property type="entry name" value="YheV"/>
</dbReference>
<dbReference type="HOGENOM" id="CLU_186875_1_0_6"/>
<dbReference type="EMBL" id="AM286690">
    <property type="protein sequence ID" value="CAL15589.1"/>
    <property type="molecule type" value="Genomic_DNA"/>
</dbReference>
<dbReference type="KEGG" id="abo:ABO_0141"/>
<dbReference type="AlphaFoldDB" id="Q0VTD1"/>
<gene>
    <name evidence="2" type="ordered locus">ABO_0141</name>
</gene>
<dbReference type="Proteomes" id="UP000008871">
    <property type="component" value="Chromosome"/>
</dbReference>
<accession>Q0VTD1</accession>
<evidence type="ECO:0000313" key="2">
    <source>
        <dbReference type="EMBL" id="CAL15589.1"/>
    </source>
</evidence>
<dbReference type="RefSeq" id="WP_011587439.1">
    <property type="nucleotide sequence ID" value="NC_008260.1"/>
</dbReference>
<name>Q0VTD1_ALCBS</name>
<sequence>MMKRQFIAGASCPECGQMDKIQRVIEGDQQWMECVACGARKDLDEKPPQATDALARPVTLQPSSKK</sequence>
<evidence type="ECO:0000256" key="1">
    <source>
        <dbReference type="SAM" id="MobiDB-lite"/>
    </source>
</evidence>
<dbReference type="STRING" id="393595.ABO_0141"/>
<protein>
    <submittedName>
        <fullName evidence="2">Uncharacterized protein</fullName>
    </submittedName>
</protein>
<proteinExistence type="predicted"/>
<dbReference type="eggNOG" id="COG3529">
    <property type="taxonomic scope" value="Bacteria"/>
</dbReference>
<organism evidence="2 3">
    <name type="scientific">Alcanivorax borkumensis (strain ATCC 700651 / DSM 11573 / NCIMB 13689 / SK2)</name>
    <dbReference type="NCBI Taxonomy" id="393595"/>
    <lineage>
        <taxon>Bacteria</taxon>
        <taxon>Pseudomonadati</taxon>
        <taxon>Pseudomonadota</taxon>
        <taxon>Gammaproteobacteria</taxon>
        <taxon>Oceanospirillales</taxon>
        <taxon>Alcanivoracaceae</taxon>
        <taxon>Alcanivorax</taxon>
    </lineage>
</organism>
<reference evidence="2 3" key="1">
    <citation type="journal article" date="2006" name="Nat. Biotechnol.">
        <title>Genome sequence of the ubiquitous hydrocarbon-degrading marine bacterium Alcanivorax borkumensis.</title>
        <authorList>
            <person name="Schneiker S."/>
            <person name="Martins dos Santos V.A.P."/>
            <person name="Bartels D."/>
            <person name="Bekel T."/>
            <person name="Brecht M."/>
            <person name="Buhrmester J."/>
            <person name="Chernikova T.N."/>
            <person name="Denaro R."/>
            <person name="Ferrer M."/>
            <person name="Gertler C."/>
            <person name="Goesmann A."/>
            <person name="Golyshina O.V."/>
            <person name="Kaminski F."/>
            <person name="Khachane A.N."/>
            <person name="Lang S."/>
            <person name="Linke B."/>
            <person name="McHardy A.C."/>
            <person name="Meyer F."/>
            <person name="Nechitaylo T."/>
            <person name="Puehler A."/>
            <person name="Regenhardt D."/>
            <person name="Rupp O."/>
            <person name="Sabirova J.S."/>
            <person name="Selbitschka W."/>
            <person name="Yakimov M.M."/>
            <person name="Timmis K.N."/>
            <person name="Vorhoelter F.-J."/>
            <person name="Weidner S."/>
            <person name="Kaiser O."/>
            <person name="Golyshin P.N."/>
        </authorList>
    </citation>
    <scope>NUCLEOTIDE SEQUENCE [LARGE SCALE GENOMIC DNA]</scope>
    <source>
        <strain evidence="3">ATCC 700651 / DSM 11573 / NCIMB 13689 / SK2</strain>
    </source>
</reference>
<keyword evidence="3" id="KW-1185">Reference proteome</keyword>
<feature type="region of interest" description="Disordered" evidence="1">
    <location>
        <begin position="44"/>
        <end position="66"/>
    </location>
</feature>
<dbReference type="Pfam" id="PF09526">
    <property type="entry name" value="DUF2387"/>
    <property type="match status" value="1"/>
</dbReference>
<evidence type="ECO:0000313" key="3">
    <source>
        <dbReference type="Proteomes" id="UP000008871"/>
    </source>
</evidence>